<organism evidence="1">
    <name type="scientific">Micrurus carvalhoi</name>
    <dbReference type="NCBI Taxonomy" id="3147026"/>
    <lineage>
        <taxon>Eukaryota</taxon>
        <taxon>Metazoa</taxon>
        <taxon>Chordata</taxon>
        <taxon>Craniata</taxon>
        <taxon>Vertebrata</taxon>
        <taxon>Euteleostomi</taxon>
        <taxon>Lepidosauria</taxon>
        <taxon>Squamata</taxon>
        <taxon>Bifurcata</taxon>
        <taxon>Unidentata</taxon>
        <taxon>Episquamata</taxon>
        <taxon>Toxicofera</taxon>
        <taxon>Serpentes</taxon>
        <taxon>Colubroidea</taxon>
        <taxon>Elapidae</taxon>
        <taxon>Elapinae</taxon>
        <taxon>Micrurus</taxon>
    </lineage>
</organism>
<proteinExistence type="predicted"/>
<protein>
    <submittedName>
        <fullName evidence="1">Uncharacterized protein</fullName>
    </submittedName>
</protein>
<evidence type="ECO:0000313" key="1">
    <source>
        <dbReference type="EMBL" id="LAA23642.1"/>
    </source>
</evidence>
<dbReference type="AlphaFoldDB" id="A0A2H6N3G1"/>
<reference evidence="1" key="2">
    <citation type="submission" date="2017-12" db="EMBL/GenBank/DDBJ databases">
        <title>Coralsnake Venomics: Analyses of Venom Gland Transcriptomes and Proteomes of Six Brazilian Taxa.</title>
        <authorList>
            <person name="Aird S.D."/>
            <person name="Jorge da Silva N."/>
            <person name="Qiu L."/>
            <person name="Villar-Briones A."/>
            <person name="Aparecida-Saddi V."/>
            <person name="Campos-Telles M.P."/>
            <person name="Grau M."/>
            <person name="Mikheyev A.S."/>
        </authorList>
    </citation>
    <scope>NUCLEOTIDE SEQUENCE</scope>
    <source>
        <tissue evidence="1">Venom_gland</tissue>
    </source>
</reference>
<dbReference type="EMBL" id="IACI01045433">
    <property type="protein sequence ID" value="LAA23642.1"/>
    <property type="molecule type" value="Transcribed_RNA"/>
</dbReference>
<name>A0A2H6N3G1_9SAUR</name>
<sequence>MENDVEGDTSDDPMVSKPIQPFILPVTLWKKRTEQGIKVGALIDSGCTRCLVTKAVVDKIGLNLIKLKVPIKFEQVDGSILGGIPATHRTEYIKMVMGEH</sequence>
<dbReference type="Gene3D" id="2.40.70.10">
    <property type="entry name" value="Acid Proteases"/>
    <property type="match status" value="1"/>
</dbReference>
<dbReference type="InterPro" id="IPR021109">
    <property type="entry name" value="Peptidase_aspartic_dom_sf"/>
</dbReference>
<accession>A0A2H6N3G1</accession>
<reference evidence="1" key="1">
    <citation type="submission" date="2017-07" db="EMBL/GenBank/DDBJ databases">
        <authorList>
            <person name="Mikheyev A."/>
            <person name="Grau M."/>
        </authorList>
    </citation>
    <scope>NUCLEOTIDE SEQUENCE</scope>
    <source>
        <tissue evidence="1">Venom_gland</tissue>
    </source>
</reference>